<proteinExistence type="predicted"/>
<dbReference type="EMBL" id="CM055112">
    <property type="protein sequence ID" value="KAJ7517498.1"/>
    <property type="molecule type" value="Genomic_DNA"/>
</dbReference>
<accession>A0ACC2AIT5</accession>
<evidence type="ECO:0000313" key="2">
    <source>
        <dbReference type="Proteomes" id="UP001162992"/>
    </source>
</evidence>
<comment type="caution">
    <text evidence="1">The sequence shown here is derived from an EMBL/GenBank/DDBJ whole genome shotgun (WGS) entry which is preliminary data.</text>
</comment>
<keyword evidence="2" id="KW-1185">Reference proteome</keyword>
<sequence>MSAGILMVDVLEREREREREGERERFVCSPMQLMQFVLMQFVVSMAVGQELEPNSGTPAKRPLSVLLDSPDDTGDGEVADDSPLYHTEKKRRLSAEQVRSLEMSFEIDNKLEPERKLQLASELGLQPRQVAIWFQNRRARWKTKQLERDYDILKAAYDSLLSEKEKLQAEIVSLNVKLQTSSKEIGQGIKRNDADEQSNTDLAWKPASSLYLSETFMLKQPTESQVQQLHSPVSSNDASSDSTGGSPLISSPEQRAQDLNACSSCPIEVGFDHKAICVLQAAKLLIGDPAHHLLVGEEPFGSVCNPHSYQQIAFKQEDDFQEESYSVPFFTLDEHGGWPWYWDC</sequence>
<name>A0ACC2AIT5_DIPCM</name>
<organism evidence="1 2">
    <name type="scientific">Diphasiastrum complanatum</name>
    <name type="common">Issler's clubmoss</name>
    <name type="synonym">Lycopodium complanatum</name>
    <dbReference type="NCBI Taxonomy" id="34168"/>
    <lineage>
        <taxon>Eukaryota</taxon>
        <taxon>Viridiplantae</taxon>
        <taxon>Streptophyta</taxon>
        <taxon>Embryophyta</taxon>
        <taxon>Tracheophyta</taxon>
        <taxon>Lycopodiopsida</taxon>
        <taxon>Lycopodiales</taxon>
        <taxon>Lycopodiaceae</taxon>
        <taxon>Lycopodioideae</taxon>
        <taxon>Diphasiastrum</taxon>
    </lineage>
</organism>
<protein>
    <submittedName>
        <fullName evidence="1">Uncharacterized protein</fullName>
    </submittedName>
</protein>
<reference evidence="2" key="1">
    <citation type="journal article" date="2024" name="Proc. Natl. Acad. Sci. U.S.A.">
        <title>Extraordinary preservation of gene collinearity over three hundred million years revealed in homosporous lycophytes.</title>
        <authorList>
            <person name="Li C."/>
            <person name="Wickell D."/>
            <person name="Kuo L.Y."/>
            <person name="Chen X."/>
            <person name="Nie B."/>
            <person name="Liao X."/>
            <person name="Peng D."/>
            <person name="Ji J."/>
            <person name="Jenkins J."/>
            <person name="Williams M."/>
            <person name="Shu S."/>
            <person name="Plott C."/>
            <person name="Barry K."/>
            <person name="Rajasekar S."/>
            <person name="Grimwood J."/>
            <person name="Han X."/>
            <person name="Sun S."/>
            <person name="Hou Z."/>
            <person name="He W."/>
            <person name="Dai G."/>
            <person name="Sun C."/>
            <person name="Schmutz J."/>
            <person name="Leebens-Mack J.H."/>
            <person name="Li F.W."/>
            <person name="Wang L."/>
        </authorList>
    </citation>
    <scope>NUCLEOTIDE SEQUENCE [LARGE SCALE GENOMIC DNA]</scope>
    <source>
        <strain evidence="2">cv. PW_Plant_1</strain>
    </source>
</reference>
<evidence type="ECO:0000313" key="1">
    <source>
        <dbReference type="EMBL" id="KAJ7517498.1"/>
    </source>
</evidence>
<gene>
    <name evidence="1" type="ORF">O6H91_21G026700</name>
</gene>
<dbReference type="Proteomes" id="UP001162992">
    <property type="component" value="Chromosome 21"/>
</dbReference>